<accession>A0A699KET4</accession>
<feature type="non-terminal residue" evidence="2">
    <location>
        <position position="1"/>
    </location>
</feature>
<dbReference type="EMBL" id="BKCJ010512347">
    <property type="protein sequence ID" value="GFA91033.1"/>
    <property type="molecule type" value="Genomic_DNA"/>
</dbReference>
<protein>
    <submittedName>
        <fullName evidence="2">Ribonuclease H-like domain-containing protein</fullName>
    </submittedName>
</protein>
<evidence type="ECO:0000313" key="2">
    <source>
        <dbReference type="EMBL" id="GFA91033.1"/>
    </source>
</evidence>
<dbReference type="AlphaFoldDB" id="A0A699KET4"/>
<reference evidence="2" key="1">
    <citation type="journal article" date="2019" name="Sci. Rep.">
        <title>Draft genome of Tanacetum cinerariifolium, the natural source of mosquito coil.</title>
        <authorList>
            <person name="Yamashiro T."/>
            <person name="Shiraishi A."/>
            <person name="Satake H."/>
            <person name="Nakayama K."/>
        </authorList>
    </citation>
    <scope>NUCLEOTIDE SEQUENCE</scope>
</reference>
<comment type="caution">
    <text evidence="2">The sequence shown here is derived from an EMBL/GenBank/DDBJ whole genome shotgun (WGS) entry which is preliminary data.</text>
</comment>
<name>A0A699KET4_TANCI</name>
<sequence length="435" mass="48521">FKQIEKLDLEEMDFKWQMAMLFVRVHKFEQKAGRKINFDKKESARFNKKKDIRKKEEDSKALITVDTLLDWTDHDGESDGVIASKEFSMIAGCDTEDAIKESAVKIYNLITEADKGEASTTSDAGEFALMGVTSETKLDNHLVQTEKWRNSFKNLFRLIDSSMSIRTKVGLGFTDCISENELGWDDSAFSVFTTNSEDVEGHTDLDESQMFYGTKSSTSCDPKYVPNDFVSCDDSGKSLEVNTNNFASSDSSFKSSNPKPNDSTPCASTSSVSTYEYEAEIESNVGTPIQEPIIIQDLSSFSCNRSDKNENTSRTYCNKNGYFNKKAGHFRKHASSVSKLCFVCGSGTHLIKDCDFYEKQMANKTVVPIGKQKVSTPVPPGRQNRPFLVPTDRGYSPSENPFSDAKVEGIFDSGCSRSMTGNKERLVDFQVIQGG</sequence>
<feature type="non-terminal residue" evidence="2">
    <location>
        <position position="435"/>
    </location>
</feature>
<feature type="region of interest" description="Disordered" evidence="1">
    <location>
        <begin position="248"/>
        <end position="269"/>
    </location>
</feature>
<proteinExistence type="predicted"/>
<organism evidence="2">
    <name type="scientific">Tanacetum cinerariifolium</name>
    <name type="common">Dalmatian daisy</name>
    <name type="synonym">Chrysanthemum cinerariifolium</name>
    <dbReference type="NCBI Taxonomy" id="118510"/>
    <lineage>
        <taxon>Eukaryota</taxon>
        <taxon>Viridiplantae</taxon>
        <taxon>Streptophyta</taxon>
        <taxon>Embryophyta</taxon>
        <taxon>Tracheophyta</taxon>
        <taxon>Spermatophyta</taxon>
        <taxon>Magnoliopsida</taxon>
        <taxon>eudicotyledons</taxon>
        <taxon>Gunneridae</taxon>
        <taxon>Pentapetalae</taxon>
        <taxon>asterids</taxon>
        <taxon>campanulids</taxon>
        <taxon>Asterales</taxon>
        <taxon>Asteraceae</taxon>
        <taxon>Asteroideae</taxon>
        <taxon>Anthemideae</taxon>
        <taxon>Anthemidinae</taxon>
        <taxon>Tanacetum</taxon>
    </lineage>
</organism>
<feature type="region of interest" description="Disordered" evidence="1">
    <location>
        <begin position="372"/>
        <end position="399"/>
    </location>
</feature>
<feature type="compositionally biased region" description="Low complexity" evidence="1">
    <location>
        <begin position="248"/>
        <end position="263"/>
    </location>
</feature>
<gene>
    <name evidence="2" type="ORF">Tci_663005</name>
</gene>
<evidence type="ECO:0000256" key="1">
    <source>
        <dbReference type="SAM" id="MobiDB-lite"/>
    </source>
</evidence>